<feature type="binding site" description="in other chain" evidence="5">
    <location>
        <position position="25"/>
    </location>
    <ligand>
        <name>phosphate</name>
        <dbReference type="ChEBI" id="CHEBI:43474"/>
        <note>ligand shared between dimeric partners</note>
    </ligand>
</feature>
<dbReference type="PANTHER" id="PTHR43691">
    <property type="entry name" value="URIDINE PHOSPHORYLASE"/>
    <property type="match status" value="1"/>
</dbReference>
<dbReference type="PANTHER" id="PTHR43691:SF11">
    <property type="entry name" value="FI09636P-RELATED"/>
    <property type="match status" value="1"/>
</dbReference>
<organism evidence="7 10">
    <name type="scientific">Gilliamella apicola</name>
    <dbReference type="NCBI Taxonomy" id="1196095"/>
    <lineage>
        <taxon>Bacteria</taxon>
        <taxon>Pseudomonadati</taxon>
        <taxon>Pseudomonadota</taxon>
        <taxon>Gammaproteobacteria</taxon>
        <taxon>Orbales</taxon>
        <taxon>Orbaceae</taxon>
        <taxon>Gilliamella</taxon>
    </lineage>
</organism>
<dbReference type="RefSeq" id="WP_065602020.1">
    <property type="nucleotide sequence ID" value="NZ_CAMLAF010000028.1"/>
</dbReference>
<evidence type="ECO:0000256" key="5">
    <source>
        <dbReference type="HAMAP-Rule" id="MF_01627"/>
    </source>
</evidence>
<dbReference type="OrthoDB" id="9782889at2"/>
<dbReference type="CDD" id="cd09006">
    <property type="entry name" value="PNP_EcPNPI-like"/>
    <property type="match status" value="1"/>
</dbReference>
<dbReference type="HAMAP" id="MF_01627">
    <property type="entry name" value="Pur_nucleosid_phosp"/>
    <property type="match status" value="1"/>
</dbReference>
<feature type="binding site" evidence="5">
    <location>
        <position position="44"/>
    </location>
    <ligand>
        <name>phosphate</name>
        <dbReference type="ChEBI" id="CHEBI:43474"/>
        <note>ligand shared between dimeric partners</note>
    </ligand>
</feature>
<dbReference type="GO" id="GO:0006152">
    <property type="term" value="P:purine nucleoside catabolic process"/>
    <property type="evidence" value="ECO:0007669"/>
    <property type="project" value="TreeGrafter"/>
</dbReference>
<protein>
    <recommendedName>
        <fullName evidence="5">Purine nucleoside phosphorylase DeoD-type</fullName>
        <shortName evidence="5">PNP</shortName>
        <ecNumber evidence="5">2.4.2.1</ecNumber>
    </recommendedName>
</protein>
<evidence type="ECO:0000313" key="7">
    <source>
        <dbReference type="EMBL" id="OTQ00224.1"/>
    </source>
</evidence>
<dbReference type="InterPro" id="IPR004402">
    <property type="entry name" value="DeoD-type"/>
</dbReference>
<dbReference type="EC" id="2.4.2.1" evidence="5"/>
<name>A0A242NIU0_9GAMM</name>
<dbReference type="NCBIfam" id="TIGR00107">
    <property type="entry name" value="deoD"/>
    <property type="match status" value="1"/>
</dbReference>
<dbReference type="GO" id="GO:0004731">
    <property type="term" value="F:purine-nucleoside phosphorylase activity"/>
    <property type="evidence" value="ECO:0007669"/>
    <property type="project" value="UniProtKB-UniRule"/>
</dbReference>
<evidence type="ECO:0000313" key="10">
    <source>
        <dbReference type="Proteomes" id="UP000194977"/>
    </source>
</evidence>
<keyword evidence="9" id="KW-1185">Reference proteome</keyword>
<accession>A0A242NIU0</accession>
<evidence type="ECO:0000313" key="8">
    <source>
        <dbReference type="EMBL" id="OTQ08832.1"/>
    </source>
</evidence>
<dbReference type="PROSITE" id="PS01232">
    <property type="entry name" value="PNP_UDP_1"/>
    <property type="match status" value="1"/>
</dbReference>
<comment type="catalytic activity">
    <reaction evidence="4">
        <text>uridine + phosphate = alpha-D-ribose 1-phosphate + uracil</text>
        <dbReference type="Rhea" id="RHEA:24388"/>
        <dbReference type="ChEBI" id="CHEBI:16704"/>
        <dbReference type="ChEBI" id="CHEBI:17568"/>
        <dbReference type="ChEBI" id="CHEBI:43474"/>
        <dbReference type="ChEBI" id="CHEBI:57720"/>
        <dbReference type="EC" id="2.4.2.3"/>
    </reaction>
</comment>
<dbReference type="Proteomes" id="UP000194977">
    <property type="component" value="Unassembled WGS sequence"/>
</dbReference>
<feature type="binding site" description="in other chain" evidence="5">
    <location>
        <position position="21"/>
    </location>
    <ligand>
        <name>phosphate</name>
        <dbReference type="ChEBI" id="CHEBI:43474"/>
        <note>ligand shared between dimeric partners</note>
    </ligand>
</feature>
<dbReference type="Pfam" id="PF01048">
    <property type="entry name" value="PNP_UDP_1"/>
    <property type="match status" value="1"/>
</dbReference>
<proteinExistence type="inferred from homology"/>
<dbReference type="AlphaFoldDB" id="A0A242NIU0"/>
<dbReference type="GO" id="GO:0005829">
    <property type="term" value="C:cytosol"/>
    <property type="evidence" value="ECO:0007669"/>
    <property type="project" value="TreeGrafter"/>
</dbReference>
<feature type="binding site" description="in other chain" evidence="5">
    <location>
        <begin position="88"/>
        <end position="91"/>
    </location>
    <ligand>
        <name>phosphate</name>
        <dbReference type="ChEBI" id="CHEBI:43474"/>
        <note>ligand shared between dimeric partners</note>
    </ligand>
</feature>
<dbReference type="NCBIfam" id="NF004489">
    <property type="entry name" value="PRK05819.1"/>
    <property type="match status" value="1"/>
</dbReference>
<feature type="binding site" evidence="5">
    <location>
        <position position="5"/>
    </location>
    <ligand>
        <name>a purine D-ribonucleoside</name>
        <dbReference type="ChEBI" id="CHEBI:142355"/>
        <note>ligand shared between dimeric partners</note>
    </ligand>
</feature>
<dbReference type="Gene3D" id="3.40.50.1580">
    <property type="entry name" value="Nucleoside phosphorylase domain"/>
    <property type="match status" value="1"/>
</dbReference>
<keyword evidence="3 5" id="KW-0808">Transferase</keyword>
<dbReference type="InterPro" id="IPR018016">
    <property type="entry name" value="Nucleoside_phosphorylase_CS"/>
</dbReference>
<dbReference type="InterPro" id="IPR035994">
    <property type="entry name" value="Nucleoside_phosphorylase_sf"/>
</dbReference>
<evidence type="ECO:0000256" key="3">
    <source>
        <dbReference type="ARBA" id="ARBA00022679"/>
    </source>
</evidence>
<comment type="function">
    <text evidence="5">Catalyzes the reversible phosphorolytic breakdown of the N-glycosidic bond in the beta-(deoxy)ribonucleoside molecules, with the formation of the corresponding free purine bases and pentose-1-phosphate.</text>
</comment>
<comment type="caution">
    <text evidence="7">The sequence shown here is derived from an EMBL/GenBank/DDBJ whole genome shotgun (WGS) entry which is preliminary data.</text>
</comment>
<evidence type="ECO:0000256" key="1">
    <source>
        <dbReference type="ARBA" id="ARBA00010456"/>
    </source>
</evidence>
<sequence length="237" mass="25544">MSTPHINAVDNAFAETVLMPGDPLRAKFIAETFLEDAQEVTNVRAMLGFTGYYKGKKVSIMGHGMGIPSCSIYATELVKFYGVKNIIRIGSCGAISPNVNLGDVIVGMGACTDSKVNRLRFKDSDFAAIADFDLTCNAVNAAKNLGVNVKVGNLFSADLFYSVDPEMFNIMEKYNILGVEMEAAGIYGVAAEYGAKALAICTVSDHIRKGDAMSPEQRQIGFKEMITVALESVLLNQ</sequence>
<evidence type="ECO:0000259" key="6">
    <source>
        <dbReference type="Pfam" id="PF01048"/>
    </source>
</evidence>
<comment type="subunit">
    <text evidence="5">Homohexamer; trimer of homodimers.</text>
</comment>
<keyword evidence="2 5" id="KW-0328">Glycosyltransferase</keyword>
<gene>
    <name evidence="5" type="primary">deoD</name>
    <name evidence="8" type="ORF">B6C91_11020</name>
    <name evidence="7" type="ORF">B6D08_04810</name>
</gene>
<reference evidence="9 10" key="1">
    <citation type="submission" date="2017-03" db="EMBL/GenBank/DDBJ databases">
        <title>Comparative genomics of honeybee gut symbionts reveal geographically distinct and subgroup specific antibiotic resistance.</title>
        <authorList>
            <person name="Ludvigsen J."/>
            <person name="Porcellato D."/>
            <person name="Labee-Lund T.M."/>
            <person name="Amdam G.V."/>
            <person name="Rudi K."/>
        </authorList>
    </citation>
    <scope>NUCLEOTIDE SEQUENCE [LARGE SCALE GENOMIC DNA]</scope>
    <source>
        <strain evidence="7 10">A-7-12</strain>
        <strain evidence="8 9">A-9-12</strain>
    </source>
</reference>
<dbReference type="Proteomes" id="UP000194800">
    <property type="component" value="Unassembled WGS sequence"/>
</dbReference>
<feature type="active site" description="Proton donor" evidence="5">
    <location>
        <position position="205"/>
    </location>
</feature>
<evidence type="ECO:0000256" key="2">
    <source>
        <dbReference type="ARBA" id="ARBA00022676"/>
    </source>
</evidence>
<feature type="binding site" description="in other chain" evidence="5">
    <location>
        <begin position="204"/>
        <end position="205"/>
    </location>
    <ligand>
        <name>a purine D-ribonucleoside</name>
        <dbReference type="ChEBI" id="CHEBI:142355"/>
        <note>ligand shared between dimeric partners</note>
    </ligand>
</feature>
<feature type="site" description="Important for catalytic activity" evidence="5">
    <location>
        <position position="218"/>
    </location>
</feature>
<dbReference type="EMBL" id="NARP01000010">
    <property type="protein sequence ID" value="OTQ00224.1"/>
    <property type="molecule type" value="Genomic_DNA"/>
</dbReference>
<dbReference type="SUPFAM" id="SSF53167">
    <property type="entry name" value="Purine and uridine phosphorylases"/>
    <property type="match status" value="1"/>
</dbReference>
<evidence type="ECO:0000313" key="9">
    <source>
        <dbReference type="Proteomes" id="UP000194800"/>
    </source>
</evidence>
<feature type="domain" description="Nucleoside phosphorylase" evidence="6">
    <location>
        <begin position="17"/>
        <end position="215"/>
    </location>
</feature>
<feature type="binding site" description="in other chain" evidence="5">
    <location>
        <begin position="180"/>
        <end position="182"/>
    </location>
    <ligand>
        <name>a purine D-ribonucleoside</name>
        <dbReference type="ChEBI" id="CHEBI:142355"/>
        <note>ligand shared between dimeric partners</note>
    </ligand>
</feature>
<dbReference type="GO" id="GO:0004850">
    <property type="term" value="F:uridine phosphorylase activity"/>
    <property type="evidence" value="ECO:0007669"/>
    <property type="project" value="UniProtKB-EC"/>
</dbReference>
<dbReference type="EMBL" id="NART01000064">
    <property type="protein sequence ID" value="OTQ08832.1"/>
    <property type="molecule type" value="Genomic_DNA"/>
</dbReference>
<evidence type="ECO:0000256" key="4">
    <source>
        <dbReference type="ARBA" id="ARBA00048447"/>
    </source>
</evidence>
<comment type="similarity">
    <text evidence="1 5">Belongs to the PNP/UDP phosphorylase family.</text>
</comment>
<dbReference type="InterPro" id="IPR000845">
    <property type="entry name" value="Nucleoside_phosphorylase_d"/>
</dbReference>
<dbReference type="NCBIfam" id="NF009914">
    <property type="entry name" value="PRK13374.1"/>
    <property type="match status" value="1"/>
</dbReference>
<comment type="catalytic activity">
    <reaction evidence="5">
        <text>a purine 2'-deoxy-D-ribonucleoside + phosphate = a purine nucleobase + 2-deoxy-alpha-D-ribose 1-phosphate</text>
        <dbReference type="Rhea" id="RHEA:36431"/>
        <dbReference type="ChEBI" id="CHEBI:26386"/>
        <dbReference type="ChEBI" id="CHEBI:43474"/>
        <dbReference type="ChEBI" id="CHEBI:57259"/>
        <dbReference type="ChEBI" id="CHEBI:142361"/>
        <dbReference type="EC" id="2.4.2.1"/>
    </reaction>
</comment>
<comment type="catalytic activity">
    <reaction evidence="5">
        <text>a purine D-ribonucleoside + phosphate = a purine nucleobase + alpha-D-ribose 1-phosphate</text>
        <dbReference type="Rhea" id="RHEA:19805"/>
        <dbReference type="ChEBI" id="CHEBI:26386"/>
        <dbReference type="ChEBI" id="CHEBI:43474"/>
        <dbReference type="ChEBI" id="CHEBI:57720"/>
        <dbReference type="ChEBI" id="CHEBI:142355"/>
        <dbReference type="EC" id="2.4.2.1"/>
    </reaction>
</comment>